<evidence type="ECO:0000256" key="1">
    <source>
        <dbReference type="SAM" id="Phobius"/>
    </source>
</evidence>
<feature type="transmembrane region" description="Helical" evidence="1">
    <location>
        <begin position="12"/>
        <end position="30"/>
    </location>
</feature>
<dbReference type="EMBL" id="CP011267">
    <property type="protein sequence ID" value="AKG90807.1"/>
    <property type="molecule type" value="Genomic_DNA"/>
</dbReference>
<dbReference type="KEGG" id="gah:GAH_01920"/>
<keyword evidence="1" id="KW-0472">Membrane</keyword>
<dbReference type="InterPro" id="IPR007462">
    <property type="entry name" value="COV1-like"/>
</dbReference>
<dbReference type="GeneID" id="24804485"/>
<dbReference type="PANTHER" id="PTHR31876:SF26">
    <property type="entry name" value="PROTEIN LIKE COV 2"/>
    <property type="match status" value="1"/>
</dbReference>
<evidence type="ECO:0008006" key="4">
    <source>
        <dbReference type="Google" id="ProtNLM"/>
    </source>
</evidence>
<protein>
    <recommendedName>
        <fullName evidence="4">DUF502 domain-containing protein</fullName>
    </recommendedName>
</protein>
<dbReference type="AlphaFoldDB" id="A0A0F7IFY8"/>
<dbReference type="InParanoid" id="A0A0F7IFY8"/>
<dbReference type="OrthoDB" id="51558at2157"/>
<gene>
    <name evidence="2" type="ORF">GAH_01920</name>
</gene>
<dbReference type="HOGENOM" id="CLU_068050_2_0_2"/>
<sequence>MLERLRNTFITGLLIFLPLATTVFIIYWAVMAVENLMSPAIRASPYYFPGMSVLLLVLVILALGAFGTHAIGQKAILKVEQWLKRVPIVRTVYVGVKEALKAVVESDVERLKGVVLVEYPRKGVYAIGFTSGSRIEVAEKSTGKRLVNVFIPTSPNPTSGLVVLVPEDELIYLDISVEEAMKIVISGGFSGT</sequence>
<reference evidence="2 3" key="1">
    <citation type="submission" date="2015-04" db="EMBL/GenBank/DDBJ databases">
        <title>The complete genome sequence of the hyperthermophilic, obligate iron-reducing archaeon Geoglobus ahangari strain 234T.</title>
        <authorList>
            <person name="Manzella M.P."/>
            <person name="Holmes D.E."/>
            <person name="Rocheleau J.M."/>
            <person name="Chung A."/>
            <person name="Reguera G."/>
            <person name="Kashefi K."/>
        </authorList>
    </citation>
    <scope>NUCLEOTIDE SEQUENCE [LARGE SCALE GENOMIC DNA]</scope>
    <source>
        <strain evidence="2 3">234</strain>
    </source>
</reference>
<dbReference type="RefSeq" id="WP_048096377.1">
    <property type="nucleotide sequence ID" value="NZ_CP011267.1"/>
</dbReference>
<evidence type="ECO:0000313" key="3">
    <source>
        <dbReference type="Proteomes" id="UP000034723"/>
    </source>
</evidence>
<keyword evidence="1" id="KW-0812">Transmembrane</keyword>
<accession>A0A0F7IFY8</accession>
<proteinExistence type="predicted"/>
<feature type="transmembrane region" description="Helical" evidence="1">
    <location>
        <begin position="50"/>
        <end position="71"/>
    </location>
</feature>
<keyword evidence="3" id="KW-1185">Reference proteome</keyword>
<name>A0A0F7IFY8_9EURY</name>
<dbReference type="PANTHER" id="PTHR31876">
    <property type="entry name" value="COV-LIKE PROTEIN 1"/>
    <property type="match status" value="1"/>
</dbReference>
<keyword evidence="1" id="KW-1133">Transmembrane helix</keyword>
<dbReference type="Pfam" id="PF04367">
    <property type="entry name" value="DUF502"/>
    <property type="match status" value="1"/>
</dbReference>
<evidence type="ECO:0000313" key="2">
    <source>
        <dbReference type="EMBL" id="AKG90807.1"/>
    </source>
</evidence>
<organism evidence="2 3">
    <name type="scientific">Geoglobus ahangari</name>
    <dbReference type="NCBI Taxonomy" id="113653"/>
    <lineage>
        <taxon>Archaea</taxon>
        <taxon>Methanobacteriati</taxon>
        <taxon>Methanobacteriota</taxon>
        <taxon>Archaeoglobi</taxon>
        <taxon>Archaeoglobales</taxon>
        <taxon>Archaeoglobaceae</taxon>
        <taxon>Geoglobus</taxon>
    </lineage>
</organism>
<dbReference type="Proteomes" id="UP000034723">
    <property type="component" value="Chromosome"/>
</dbReference>
<dbReference type="PATRIC" id="fig|113653.22.peg.1888"/>